<name>A0A6J5E8P1_9BURK</name>
<proteinExistence type="predicted"/>
<sequence>MQLLFLAIATVAFGAWTTYLLATTIPQKLLERAARHGRYADLASTDAAEAAEAQQVGRGRRRYRRSKLAEQ</sequence>
<keyword evidence="2" id="KW-1185">Reference proteome</keyword>
<dbReference type="Proteomes" id="UP000494363">
    <property type="component" value="Unassembled WGS sequence"/>
</dbReference>
<dbReference type="AlphaFoldDB" id="A0A6J5E8P1"/>
<evidence type="ECO:0000313" key="1">
    <source>
        <dbReference type="EMBL" id="CAB3761691.1"/>
    </source>
</evidence>
<evidence type="ECO:0000313" key="2">
    <source>
        <dbReference type="Proteomes" id="UP000494363"/>
    </source>
</evidence>
<dbReference type="EMBL" id="CADIKH010000018">
    <property type="protein sequence ID" value="CAB3761691.1"/>
    <property type="molecule type" value="Genomic_DNA"/>
</dbReference>
<dbReference type="RefSeq" id="WP_175228309.1">
    <property type="nucleotide sequence ID" value="NZ_CADIKH010000018.1"/>
</dbReference>
<organism evidence="1 2">
    <name type="scientific">Paraburkholderia humisilvae</name>
    <dbReference type="NCBI Taxonomy" id="627669"/>
    <lineage>
        <taxon>Bacteria</taxon>
        <taxon>Pseudomonadati</taxon>
        <taxon>Pseudomonadota</taxon>
        <taxon>Betaproteobacteria</taxon>
        <taxon>Burkholderiales</taxon>
        <taxon>Burkholderiaceae</taxon>
        <taxon>Paraburkholderia</taxon>
    </lineage>
</organism>
<protein>
    <submittedName>
        <fullName evidence="1">Uncharacterized protein</fullName>
    </submittedName>
</protein>
<accession>A0A6J5E8P1</accession>
<gene>
    <name evidence="1" type="ORF">LMG29542_04154</name>
</gene>
<reference evidence="1 2" key="1">
    <citation type="submission" date="2020-04" db="EMBL/GenBank/DDBJ databases">
        <authorList>
            <person name="De Canck E."/>
        </authorList>
    </citation>
    <scope>NUCLEOTIDE SEQUENCE [LARGE SCALE GENOMIC DNA]</scope>
    <source>
        <strain evidence="1 2">LMG 29542</strain>
    </source>
</reference>